<sequence length="35" mass="3995">MAMNYFIAELKNSVPIWKWAIFEDGTKIPSDCTSS</sequence>
<evidence type="ECO:0000313" key="1">
    <source>
        <dbReference type="EMBL" id="SVC41311.1"/>
    </source>
</evidence>
<dbReference type="AlphaFoldDB" id="A0A382M2B8"/>
<organism evidence="1">
    <name type="scientific">marine metagenome</name>
    <dbReference type="NCBI Taxonomy" id="408172"/>
    <lineage>
        <taxon>unclassified sequences</taxon>
        <taxon>metagenomes</taxon>
        <taxon>ecological metagenomes</taxon>
    </lineage>
</organism>
<gene>
    <name evidence="1" type="ORF">METZ01_LOCUS294165</name>
</gene>
<dbReference type="EMBL" id="UINC01089868">
    <property type="protein sequence ID" value="SVC41311.1"/>
    <property type="molecule type" value="Genomic_DNA"/>
</dbReference>
<name>A0A382M2B8_9ZZZZ</name>
<dbReference type="GO" id="GO:0006777">
    <property type="term" value="P:Mo-molybdopterin cofactor biosynthetic process"/>
    <property type="evidence" value="ECO:0007669"/>
    <property type="project" value="InterPro"/>
</dbReference>
<dbReference type="SUPFAM" id="SSF54690">
    <property type="entry name" value="Molybdopterin synthase subunit MoaE"/>
    <property type="match status" value="1"/>
</dbReference>
<proteinExistence type="predicted"/>
<protein>
    <submittedName>
        <fullName evidence="1">Uncharacterized protein</fullName>
    </submittedName>
</protein>
<dbReference type="InterPro" id="IPR036563">
    <property type="entry name" value="MoaE_sf"/>
</dbReference>
<reference evidence="1" key="1">
    <citation type="submission" date="2018-05" db="EMBL/GenBank/DDBJ databases">
        <authorList>
            <person name="Lanie J.A."/>
            <person name="Ng W.-L."/>
            <person name="Kazmierczak K.M."/>
            <person name="Andrzejewski T.M."/>
            <person name="Davidsen T.M."/>
            <person name="Wayne K.J."/>
            <person name="Tettelin H."/>
            <person name="Glass J.I."/>
            <person name="Rusch D."/>
            <person name="Podicherti R."/>
            <person name="Tsui H.-C.T."/>
            <person name="Winkler M.E."/>
        </authorList>
    </citation>
    <scope>NUCLEOTIDE SEQUENCE</scope>
</reference>
<accession>A0A382M2B8</accession>